<name>A0A815CQ58_ADIRI</name>
<dbReference type="Gene3D" id="1.25.40.20">
    <property type="entry name" value="Ankyrin repeat-containing domain"/>
    <property type="match status" value="1"/>
</dbReference>
<dbReference type="GO" id="GO:0031436">
    <property type="term" value="C:BRCA1-BARD1 complex"/>
    <property type="evidence" value="ECO:0007669"/>
    <property type="project" value="TreeGrafter"/>
</dbReference>
<dbReference type="Pfam" id="PF12796">
    <property type="entry name" value="Ank_2"/>
    <property type="match status" value="1"/>
</dbReference>
<dbReference type="AlphaFoldDB" id="A0A815CQ58"/>
<dbReference type="GO" id="GO:0004842">
    <property type="term" value="F:ubiquitin-protein transferase activity"/>
    <property type="evidence" value="ECO:0007669"/>
    <property type="project" value="TreeGrafter"/>
</dbReference>
<evidence type="ECO:0000313" key="7">
    <source>
        <dbReference type="Proteomes" id="UP000663852"/>
    </source>
</evidence>
<dbReference type="InterPro" id="IPR036770">
    <property type="entry name" value="Ankyrin_rpt-contain_sf"/>
</dbReference>
<dbReference type="PROSITE" id="PS50297">
    <property type="entry name" value="ANK_REP_REGION"/>
    <property type="match status" value="1"/>
</dbReference>
<evidence type="ECO:0000256" key="3">
    <source>
        <dbReference type="PROSITE-ProRule" id="PRU00023"/>
    </source>
</evidence>
<keyword evidence="6" id="KW-1185">Reference proteome</keyword>
<dbReference type="EMBL" id="CAJNOR010002015">
    <property type="protein sequence ID" value="CAF1234938.1"/>
    <property type="molecule type" value="Genomic_DNA"/>
</dbReference>
<dbReference type="SUPFAM" id="SSF56399">
    <property type="entry name" value="ADP-ribosylation"/>
    <property type="match status" value="1"/>
</dbReference>
<evidence type="ECO:0000256" key="2">
    <source>
        <dbReference type="ARBA" id="ARBA00023043"/>
    </source>
</evidence>
<protein>
    <recommendedName>
        <fullName evidence="8">NAD(+)--protein-arginine ADP-ribosyltransferase</fullName>
    </recommendedName>
</protein>
<evidence type="ECO:0000313" key="6">
    <source>
        <dbReference type="Proteomes" id="UP000663828"/>
    </source>
</evidence>
<evidence type="ECO:0008006" key="8">
    <source>
        <dbReference type="Google" id="ProtNLM"/>
    </source>
</evidence>
<keyword evidence="1" id="KW-0677">Repeat</keyword>
<dbReference type="InterPro" id="IPR002110">
    <property type="entry name" value="Ankyrin_rpt"/>
</dbReference>
<gene>
    <name evidence="5" type="ORF">EDS130_LOCUS30068</name>
    <name evidence="4" type="ORF">XAT740_LOCUS25425</name>
</gene>
<accession>A0A815CQ58</accession>
<dbReference type="Gene3D" id="3.90.176.10">
    <property type="entry name" value="Toxin ADP-ribosyltransferase, Chain A, domain 1"/>
    <property type="match status" value="1"/>
</dbReference>
<dbReference type="SMART" id="SM00248">
    <property type="entry name" value="ANK"/>
    <property type="match status" value="2"/>
</dbReference>
<dbReference type="GO" id="GO:0070531">
    <property type="term" value="C:BRCA1-A complex"/>
    <property type="evidence" value="ECO:0007669"/>
    <property type="project" value="TreeGrafter"/>
</dbReference>
<dbReference type="Proteomes" id="UP000663852">
    <property type="component" value="Unassembled WGS sequence"/>
</dbReference>
<dbReference type="Proteomes" id="UP000663828">
    <property type="component" value="Unassembled WGS sequence"/>
</dbReference>
<proteinExistence type="predicted"/>
<feature type="repeat" description="ANK" evidence="3">
    <location>
        <begin position="49"/>
        <end position="81"/>
    </location>
</feature>
<evidence type="ECO:0000256" key="1">
    <source>
        <dbReference type="ARBA" id="ARBA00022737"/>
    </source>
</evidence>
<organism evidence="5 7">
    <name type="scientific">Adineta ricciae</name>
    <name type="common">Rotifer</name>
    <dbReference type="NCBI Taxonomy" id="249248"/>
    <lineage>
        <taxon>Eukaryota</taxon>
        <taxon>Metazoa</taxon>
        <taxon>Spiralia</taxon>
        <taxon>Gnathifera</taxon>
        <taxon>Rotifera</taxon>
        <taxon>Eurotatoria</taxon>
        <taxon>Bdelloidea</taxon>
        <taxon>Adinetida</taxon>
        <taxon>Adinetidae</taxon>
        <taxon>Adineta</taxon>
    </lineage>
</organism>
<sequence>MGNVIRKKTEYKIGQASLFYWACKEGDIAAVRQMLPNMTYEQVNQLEPLGSTALHAAVFYNHPHIVRLLLENGCSRTTLNRHGATAYEEASTEEIRALFNRPASDRFVDEHMTQTFQLVNPKGNSVDMKDGIPDDWFKGHTTANTAYESQFMHAVADSSGVFKKLVQNRIEAESKEQLEQLVSRTITNDHQQYENAKRLHEKVRKKSDMSSLLTMYTLETPFYRTLQNEADSFATLIYLHLAELKDRAYKGRAYRGGRMTENDIRAYRWALQRPEQVLETRTIQSMSLNESVARSFIQPERQRHDRRNRVMLIFDFSETCPTAINLNRISEKLPALSAHQDEEEVLLLPFTLFSVREIKVDSKNGEYRITLTYVPTPKVAAVTIAHNLKE</sequence>
<dbReference type="PROSITE" id="PS50088">
    <property type="entry name" value="ANK_REPEAT"/>
    <property type="match status" value="1"/>
</dbReference>
<dbReference type="EMBL" id="CAJNOJ010000208">
    <property type="protein sequence ID" value="CAF1290702.1"/>
    <property type="molecule type" value="Genomic_DNA"/>
</dbReference>
<comment type="caution">
    <text evidence="5">The sequence shown here is derived from an EMBL/GenBank/DDBJ whole genome shotgun (WGS) entry which is preliminary data.</text>
</comment>
<reference evidence="5" key="1">
    <citation type="submission" date="2021-02" db="EMBL/GenBank/DDBJ databases">
        <authorList>
            <person name="Nowell W R."/>
        </authorList>
    </citation>
    <scope>NUCLEOTIDE SEQUENCE</scope>
</reference>
<dbReference type="SUPFAM" id="SSF48403">
    <property type="entry name" value="Ankyrin repeat"/>
    <property type="match status" value="1"/>
</dbReference>
<keyword evidence="2 3" id="KW-0040">ANK repeat</keyword>
<dbReference type="PANTHER" id="PTHR24171">
    <property type="entry name" value="ANKYRIN REPEAT DOMAIN-CONTAINING PROTEIN 39-RELATED"/>
    <property type="match status" value="1"/>
</dbReference>
<dbReference type="GO" id="GO:0085020">
    <property type="term" value="P:protein K6-linked ubiquitination"/>
    <property type="evidence" value="ECO:0007669"/>
    <property type="project" value="TreeGrafter"/>
</dbReference>
<dbReference type="OrthoDB" id="10015809at2759"/>
<evidence type="ECO:0000313" key="5">
    <source>
        <dbReference type="EMBL" id="CAF1290702.1"/>
    </source>
</evidence>
<dbReference type="PANTHER" id="PTHR24171:SF8">
    <property type="entry name" value="BRCA1-ASSOCIATED RING DOMAIN PROTEIN 1"/>
    <property type="match status" value="1"/>
</dbReference>
<evidence type="ECO:0000313" key="4">
    <source>
        <dbReference type="EMBL" id="CAF1234938.1"/>
    </source>
</evidence>